<dbReference type="RefSeq" id="WP_003862555.1">
    <property type="nucleotide sequence ID" value="NZ_CP011309.1"/>
</dbReference>
<sequence length="308" mass="33446">MDNDGGDMRIDDLRSFISVAQSGHLTETAERLGIPQPTLSRRISRVEKHAGTPLFDRAGRKLVLNQRGHAFLNHASAIVAEFNSAATEIKRLMDPEKGTIRLDFMHSLGTWMVPELIRTFRAEHPNVEFQLHQAAAMLLVDRVLADETDLALVGPKPAEVGTSLGWAPLLRQRLALAVPADHRLASFSGQGELPLISATEEPFVAMRAGFGTRLLMDALAEEAGFVPNVVFESMELTTVAGLVSAGLGVGVVPMDDPYLPTVGIVQRPLSPPAYRELGLVWRLDAGPAPAVDNFRKFVAGSRYALEEG</sequence>
<dbReference type="HOGENOM" id="CLU_039613_6_0_11"/>
<feature type="domain" description="HTH lysR-type" evidence="6">
    <location>
        <begin position="8"/>
        <end position="65"/>
    </location>
</feature>
<dbReference type="GO" id="GO:0003700">
    <property type="term" value="F:DNA-binding transcription factor activity"/>
    <property type="evidence" value="ECO:0007669"/>
    <property type="project" value="InterPro"/>
</dbReference>
<accession>A0A0F6Z772</accession>
<dbReference type="EMBL" id="CP011309">
    <property type="protein sequence ID" value="AKF28683.1"/>
    <property type="molecule type" value="Genomic_DNA"/>
</dbReference>
<comment type="similarity">
    <text evidence="1">Belongs to the LysR transcriptional regulatory family.</text>
</comment>
<dbReference type="PANTHER" id="PTHR30346:SF28">
    <property type="entry name" value="HTH-TYPE TRANSCRIPTIONAL REGULATOR CYNR"/>
    <property type="match status" value="1"/>
</dbReference>
<evidence type="ECO:0000256" key="1">
    <source>
        <dbReference type="ARBA" id="ARBA00009437"/>
    </source>
</evidence>
<evidence type="ECO:0000256" key="2">
    <source>
        <dbReference type="ARBA" id="ARBA00023015"/>
    </source>
</evidence>
<keyword evidence="2" id="KW-0805">Transcription regulation</keyword>
<dbReference type="Gene3D" id="3.40.190.290">
    <property type="match status" value="1"/>
</dbReference>
<organism evidence="7 8">
    <name type="scientific">[Brevibacterium] flavum</name>
    <dbReference type="NCBI Taxonomy" id="92706"/>
    <lineage>
        <taxon>Bacteria</taxon>
        <taxon>Bacillati</taxon>
        <taxon>Actinomycetota</taxon>
        <taxon>Actinomycetes</taxon>
        <taxon>Mycobacteriales</taxon>
        <taxon>Corynebacteriaceae</taxon>
        <taxon>Corynebacterium</taxon>
    </lineage>
</organism>
<dbReference type="CDD" id="cd08434">
    <property type="entry name" value="PBP2_GltC_like"/>
    <property type="match status" value="1"/>
</dbReference>
<gene>
    <name evidence="7" type="ORF">YH66_14685</name>
</gene>
<dbReference type="SUPFAM" id="SSF53850">
    <property type="entry name" value="Periplasmic binding protein-like II"/>
    <property type="match status" value="1"/>
</dbReference>
<dbReference type="GO" id="GO:0032993">
    <property type="term" value="C:protein-DNA complex"/>
    <property type="evidence" value="ECO:0007669"/>
    <property type="project" value="TreeGrafter"/>
</dbReference>
<dbReference type="Gene3D" id="1.10.10.10">
    <property type="entry name" value="Winged helix-like DNA-binding domain superfamily/Winged helix DNA-binding domain"/>
    <property type="match status" value="1"/>
</dbReference>
<keyword evidence="4" id="KW-0010">Activator</keyword>
<evidence type="ECO:0000313" key="7">
    <source>
        <dbReference type="EMBL" id="AKF28683.1"/>
    </source>
</evidence>
<name>A0A0F6Z772_9CORY</name>
<dbReference type="PATRIC" id="fig|92706.3.peg.3083"/>
<keyword evidence="8" id="KW-1185">Reference proteome</keyword>
<proteinExistence type="inferred from homology"/>
<dbReference type="Proteomes" id="UP000034037">
    <property type="component" value="Chromosome"/>
</dbReference>
<dbReference type="GO" id="GO:0003677">
    <property type="term" value="F:DNA binding"/>
    <property type="evidence" value="ECO:0007669"/>
    <property type="project" value="UniProtKB-KW"/>
</dbReference>
<dbReference type="Pfam" id="PF00126">
    <property type="entry name" value="HTH_1"/>
    <property type="match status" value="1"/>
</dbReference>
<dbReference type="SUPFAM" id="SSF46785">
    <property type="entry name" value="Winged helix' DNA-binding domain"/>
    <property type="match status" value="1"/>
</dbReference>
<dbReference type="AlphaFoldDB" id="A0A0F6Z772"/>
<dbReference type="Pfam" id="PF03466">
    <property type="entry name" value="LysR_substrate"/>
    <property type="match status" value="1"/>
</dbReference>
<protein>
    <submittedName>
        <fullName evidence="7">LysR family transcriptional regulator</fullName>
    </submittedName>
</protein>
<dbReference type="InterPro" id="IPR000847">
    <property type="entry name" value="LysR_HTH_N"/>
</dbReference>
<dbReference type="PRINTS" id="PR00039">
    <property type="entry name" value="HTHLYSR"/>
</dbReference>
<dbReference type="PROSITE" id="PS50931">
    <property type="entry name" value="HTH_LYSR"/>
    <property type="match status" value="1"/>
</dbReference>
<reference evidence="7 8" key="1">
    <citation type="submission" date="2015-04" db="EMBL/GenBank/DDBJ databases">
        <title>Complete Genome Sequence of Brevibacterium flavum ATCC 15168.</title>
        <authorList>
            <person name="Ahn J."/>
            <person name="Park G."/>
            <person name="Jeon W."/>
            <person name="Jang Y."/>
            <person name="Jang M."/>
            <person name="Lee H."/>
            <person name="Lee H."/>
        </authorList>
    </citation>
    <scope>NUCLEOTIDE SEQUENCE [LARGE SCALE GENOMIC DNA]</scope>
    <source>
        <strain evidence="7 8">ATCC 15168</strain>
    </source>
</reference>
<evidence type="ECO:0000256" key="4">
    <source>
        <dbReference type="ARBA" id="ARBA00023159"/>
    </source>
</evidence>
<dbReference type="PANTHER" id="PTHR30346">
    <property type="entry name" value="TRANSCRIPTIONAL DUAL REGULATOR HCAR-RELATED"/>
    <property type="match status" value="1"/>
</dbReference>
<dbReference type="InterPro" id="IPR005119">
    <property type="entry name" value="LysR_subst-bd"/>
</dbReference>
<evidence type="ECO:0000259" key="6">
    <source>
        <dbReference type="PROSITE" id="PS50931"/>
    </source>
</evidence>
<dbReference type="FunFam" id="1.10.10.10:FF:000001">
    <property type="entry name" value="LysR family transcriptional regulator"/>
    <property type="match status" value="1"/>
</dbReference>
<evidence type="ECO:0000256" key="3">
    <source>
        <dbReference type="ARBA" id="ARBA00023125"/>
    </source>
</evidence>
<dbReference type="InterPro" id="IPR036388">
    <property type="entry name" value="WH-like_DNA-bd_sf"/>
</dbReference>
<keyword evidence="5" id="KW-0804">Transcription</keyword>
<keyword evidence="3" id="KW-0238">DNA-binding</keyword>
<dbReference type="InterPro" id="IPR036390">
    <property type="entry name" value="WH_DNA-bd_sf"/>
</dbReference>
<evidence type="ECO:0000313" key="8">
    <source>
        <dbReference type="Proteomes" id="UP000034037"/>
    </source>
</evidence>
<evidence type="ECO:0000256" key="5">
    <source>
        <dbReference type="ARBA" id="ARBA00023163"/>
    </source>
</evidence>